<organism evidence="20">
    <name type="scientific">hydrothermal vent metagenome</name>
    <dbReference type="NCBI Taxonomy" id="652676"/>
    <lineage>
        <taxon>unclassified sequences</taxon>
        <taxon>metagenomes</taxon>
        <taxon>ecological metagenomes</taxon>
    </lineage>
</organism>
<keyword evidence="20" id="KW-0560">Oxidoreductase</keyword>
<dbReference type="PANTHER" id="PTHR22888">
    <property type="entry name" value="CYTOCHROME C OXIDASE, SUBUNIT II"/>
    <property type="match status" value="1"/>
</dbReference>
<keyword evidence="9" id="KW-1278">Translocase</keyword>
<gene>
    <name evidence="20" type="ORF">MNBD_GAMMA14-1037</name>
</gene>
<keyword evidence="12" id="KW-0408">Iron</keyword>
<dbReference type="GO" id="GO:0005507">
    <property type="term" value="F:copper ion binding"/>
    <property type="evidence" value="ECO:0007669"/>
    <property type="project" value="InterPro"/>
</dbReference>
<dbReference type="SUPFAM" id="SSF49503">
    <property type="entry name" value="Cupredoxins"/>
    <property type="match status" value="1"/>
</dbReference>
<dbReference type="GO" id="GO:0020037">
    <property type="term" value="F:heme binding"/>
    <property type="evidence" value="ECO:0007669"/>
    <property type="project" value="InterPro"/>
</dbReference>
<keyword evidence="4" id="KW-0813">Transport</keyword>
<keyword evidence="6" id="KW-0679">Respiratory chain</keyword>
<dbReference type="InterPro" id="IPR002429">
    <property type="entry name" value="CcO_II-like_C"/>
</dbReference>
<dbReference type="EMBL" id="UOFM01000230">
    <property type="protein sequence ID" value="VAW77663.1"/>
    <property type="molecule type" value="Genomic_DNA"/>
</dbReference>
<dbReference type="InterPro" id="IPR009056">
    <property type="entry name" value="Cyt_c-like_dom"/>
</dbReference>
<name>A0A3B0YNG1_9ZZZZ</name>
<evidence type="ECO:0000259" key="19">
    <source>
        <dbReference type="PROSITE" id="PS51007"/>
    </source>
</evidence>
<dbReference type="InterPro" id="IPR036257">
    <property type="entry name" value="Cyt_c_oxidase_su2_TM_sf"/>
</dbReference>
<evidence type="ECO:0000256" key="4">
    <source>
        <dbReference type="ARBA" id="ARBA00022448"/>
    </source>
</evidence>
<dbReference type="GO" id="GO:0016020">
    <property type="term" value="C:membrane"/>
    <property type="evidence" value="ECO:0007669"/>
    <property type="project" value="UniProtKB-SubCell"/>
</dbReference>
<dbReference type="InterPro" id="IPR008972">
    <property type="entry name" value="Cupredoxin"/>
</dbReference>
<keyword evidence="5" id="KW-0349">Heme</keyword>
<dbReference type="InterPro" id="IPR001505">
    <property type="entry name" value="Copper_CuA"/>
</dbReference>
<evidence type="ECO:0000256" key="13">
    <source>
        <dbReference type="ARBA" id="ARBA00023008"/>
    </source>
</evidence>
<evidence type="ECO:0000256" key="15">
    <source>
        <dbReference type="ARBA" id="ARBA00031389"/>
    </source>
</evidence>
<dbReference type="AlphaFoldDB" id="A0A3B0YNG1"/>
<dbReference type="PANTHER" id="PTHR22888:SF9">
    <property type="entry name" value="CYTOCHROME C OXIDASE SUBUNIT 2"/>
    <property type="match status" value="1"/>
</dbReference>
<feature type="domain" description="Cytochrome oxidase subunit II transmembrane region profile" evidence="18">
    <location>
        <begin position="1"/>
        <end position="68"/>
    </location>
</feature>
<keyword evidence="8" id="KW-0479">Metal-binding</keyword>
<sequence length="323" mass="35468">WICVAIAVVVFTAMFISIVLHRKSRGAKPAQFHESTTVEIIWTIVPFLILVGMAIPATKALVMMEDTSNSDLSIKVTGYQWKWGYDYLDEGVSFISTLTTPRAQINNQQEKGENYLLEVDNPVVVPVNKKVRLMITASDVIHAWWVPDLGMKKDAIPGFINEMWFKAEKEGTYRGQCAELCGRDHGFMPIVVVVKNEADYRQWLTDQKQQMNAASAGADRDWSMAELMERGKKAYTSSCAACHQASGEGVPGAFPALKGSAIATGPKAAHVDIVMHGKPGTAMGAFADQLNDIDLAAIITYERNAWGNSTGDLVQPSEIKAAR</sequence>
<dbReference type="EC" id="7.1.1.9" evidence="3"/>
<keyword evidence="10" id="KW-0249">Electron transport</keyword>
<evidence type="ECO:0000256" key="1">
    <source>
        <dbReference type="ARBA" id="ARBA00004141"/>
    </source>
</evidence>
<dbReference type="PROSITE" id="PS00078">
    <property type="entry name" value="COX2"/>
    <property type="match status" value="1"/>
</dbReference>
<evidence type="ECO:0000256" key="7">
    <source>
        <dbReference type="ARBA" id="ARBA00022692"/>
    </source>
</evidence>
<evidence type="ECO:0000256" key="9">
    <source>
        <dbReference type="ARBA" id="ARBA00022967"/>
    </source>
</evidence>
<accession>A0A3B0YNG1</accession>
<dbReference type="InterPro" id="IPR014222">
    <property type="entry name" value="Cyt_c_oxidase_su2"/>
</dbReference>
<dbReference type="Pfam" id="PF13442">
    <property type="entry name" value="Cytochrome_CBB3"/>
    <property type="match status" value="1"/>
</dbReference>
<keyword evidence="7 16" id="KW-0812">Transmembrane</keyword>
<dbReference type="Pfam" id="PF02790">
    <property type="entry name" value="COX2_TM"/>
    <property type="match status" value="1"/>
</dbReference>
<dbReference type="SUPFAM" id="SSF81464">
    <property type="entry name" value="Cytochrome c oxidase subunit II-like, transmembrane region"/>
    <property type="match status" value="1"/>
</dbReference>
<evidence type="ECO:0000313" key="20">
    <source>
        <dbReference type="EMBL" id="VAW77663.1"/>
    </source>
</evidence>
<dbReference type="Pfam" id="PF00116">
    <property type="entry name" value="COX2"/>
    <property type="match status" value="1"/>
</dbReference>
<dbReference type="GO" id="GO:0016491">
    <property type="term" value="F:oxidoreductase activity"/>
    <property type="evidence" value="ECO:0007669"/>
    <property type="project" value="UniProtKB-KW"/>
</dbReference>
<comment type="subcellular location">
    <subcellularLocation>
        <location evidence="1">Membrane</location>
        <topology evidence="1">Multi-pass membrane protein</topology>
    </subcellularLocation>
</comment>
<dbReference type="Gene3D" id="2.60.40.420">
    <property type="entry name" value="Cupredoxins - blue copper proteins"/>
    <property type="match status" value="1"/>
</dbReference>
<feature type="non-terminal residue" evidence="20">
    <location>
        <position position="1"/>
    </location>
</feature>
<dbReference type="NCBIfam" id="TIGR02866">
    <property type="entry name" value="CoxB"/>
    <property type="match status" value="1"/>
</dbReference>
<proteinExistence type="inferred from homology"/>
<dbReference type="Gene3D" id="1.10.287.90">
    <property type="match status" value="1"/>
</dbReference>
<feature type="domain" description="Cytochrome c" evidence="19">
    <location>
        <begin position="226"/>
        <end position="306"/>
    </location>
</feature>
<evidence type="ECO:0000256" key="14">
    <source>
        <dbReference type="ARBA" id="ARBA00023136"/>
    </source>
</evidence>
<feature type="domain" description="Cytochrome oxidase subunit II copper A binding" evidence="17">
    <location>
        <begin position="69"/>
        <end position="206"/>
    </location>
</feature>
<dbReference type="PROSITE" id="PS51007">
    <property type="entry name" value="CYTC"/>
    <property type="match status" value="1"/>
</dbReference>
<keyword evidence="11 16" id="KW-1133">Transmembrane helix</keyword>
<dbReference type="GO" id="GO:0004129">
    <property type="term" value="F:cytochrome-c oxidase activity"/>
    <property type="evidence" value="ECO:0007669"/>
    <property type="project" value="UniProtKB-EC"/>
</dbReference>
<evidence type="ECO:0000256" key="8">
    <source>
        <dbReference type="ARBA" id="ARBA00022723"/>
    </source>
</evidence>
<dbReference type="PROSITE" id="PS50857">
    <property type="entry name" value="COX2_CUA"/>
    <property type="match status" value="1"/>
</dbReference>
<evidence type="ECO:0000256" key="5">
    <source>
        <dbReference type="ARBA" id="ARBA00022617"/>
    </source>
</evidence>
<keyword evidence="13" id="KW-0186">Copper</keyword>
<evidence type="ECO:0000256" key="16">
    <source>
        <dbReference type="SAM" id="Phobius"/>
    </source>
</evidence>
<feature type="transmembrane region" description="Helical" evidence="16">
    <location>
        <begin position="36"/>
        <end position="55"/>
    </location>
</feature>
<dbReference type="SUPFAM" id="SSF46626">
    <property type="entry name" value="Cytochrome c"/>
    <property type="match status" value="1"/>
</dbReference>
<feature type="transmembrane region" description="Helical" evidence="16">
    <location>
        <begin position="6"/>
        <end position="24"/>
    </location>
</feature>
<evidence type="ECO:0000256" key="11">
    <source>
        <dbReference type="ARBA" id="ARBA00022989"/>
    </source>
</evidence>
<keyword evidence="14 16" id="KW-0472">Membrane</keyword>
<dbReference type="InterPro" id="IPR011759">
    <property type="entry name" value="Cyt_c_oxidase_su2_TM_dom"/>
</dbReference>
<reference evidence="20" key="1">
    <citation type="submission" date="2018-06" db="EMBL/GenBank/DDBJ databases">
        <authorList>
            <person name="Zhirakovskaya E."/>
        </authorList>
    </citation>
    <scope>NUCLEOTIDE SEQUENCE</scope>
</reference>
<evidence type="ECO:0000259" key="17">
    <source>
        <dbReference type="PROSITE" id="PS50857"/>
    </source>
</evidence>
<dbReference type="PROSITE" id="PS50999">
    <property type="entry name" value="COX2_TM"/>
    <property type="match status" value="1"/>
</dbReference>
<dbReference type="PRINTS" id="PR01166">
    <property type="entry name" value="CYCOXIDASEII"/>
</dbReference>
<comment type="similarity">
    <text evidence="2">Belongs to the cytochrome c oxidase subunit 2 family.</text>
</comment>
<dbReference type="InterPro" id="IPR045187">
    <property type="entry name" value="CcO_II"/>
</dbReference>
<protein>
    <recommendedName>
        <fullName evidence="3">cytochrome-c oxidase</fullName>
        <ecNumber evidence="3">7.1.1.9</ecNumber>
    </recommendedName>
    <alternativeName>
        <fullName evidence="15">Cytochrome c oxidase polypeptide II</fullName>
    </alternativeName>
</protein>
<dbReference type="InterPro" id="IPR036909">
    <property type="entry name" value="Cyt_c-like_dom_sf"/>
</dbReference>
<evidence type="ECO:0000256" key="3">
    <source>
        <dbReference type="ARBA" id="ARBA00012949"/>
    </source>
</evidence>
<evidence type="ECO:0000259" key="18">
    <source>
        <dbReference type="PROSITE" id="PS50999"/>
    </source>
</evidence>
<evidence type="ECO:0000256" key="2">
    <source>
        <dbReference type="ARBA" id="ARBA00007866"/>
    </source>
</evidence>
<dbReference type="GO" id="GO:0042773">
    <property type="term" value="P:ATP synthesis coupled electron transport"/>
    <property type="evidence" value="ECO:0007669"/>
    <property type="project" value="TreeGrafter"/>
</dbReference>
<evidence type="ECO:0000256" key="6">
    <source>
        <dbReference type="ARBA" id="ARBA00022660"/>
    </source>
</evidence>
<evidence type="ECO:0000256" key="10">
    <source>
        <dbReference type="ARBA" id="ARBA00022982"/>
    </source>
</evidence>
<dbReference type="Gene3D" id="1.10.760.10">
    <property type="entry name" value="Cytochrome c-like domain"/>
    <property type="match status" value="1"/>
</dbReference>
<evidence type="ECO:0000256" key="12">
    <source>
        <dbReference type="ARBA" id="ARBA00023004"/>
    </source>
</evidence>